<feature type="compositionally biased region" description="Low complexity" evidence="1">
    <location>
        <begin position="402"/>
        <end position="421"/>
    </location>
</feature>
<name>A0A6L2LW87_TANCI</name>
<protein>
    <submittedName>
        <fullName evidence="2">Putative ribonuclease H-like domain-containing protein</fullName>
    </submittedName>
</protein>
<organism evidence="2">
    <name type="scientific">Tanacetum cinerariifolium</name>
    <name type="common">Dalmatian daisy</name>
    <name type="synonym">Chrysanthemum cinerariifolium</name>
    <dbReference type="NCBI Taxonomy" id="118510"/>
    <lineage>
        <taxon>Eukaryota</taxon>
        <taxon>Viridiplantae</taxon>
        <taxon>Streptophyta</taxon>
        <taxon>Embryophyta</taxon>
        <taxon>Tracheophyta</taxon>
        <taxon>Spermatophyta</taxon>
        <taxon>Magnoliopsida</taxon>
        <taxon>eudicotyledons</taxon>
        <taxon>Gunneridae</taxon>
        <taxon>Pentapetalae</taxon>
        <taxon>asterids</taxon>
        <taxon>campanulids</taxon>
        <taxon>Asterales</taxon>
        <taxon>Asteraceae</taxon>
        <taxon>Asteroideae</taxon>
        <taxon>Anthemideae</taxon>
        <taxon>Anthemidinae</taxon>
        <taxon>Tanacetum</taxon>
    </lineage>
</organism>
<comment type="caution">
    <text evidence="2">The sequence shown here is derived from an EMBL/GenBank/DDBJ whole genome shotgun (WGS) entry which is preliminary data.</text>
</comment>
<dbReference type="PANTHER" id="PTHR11439">
    <property type="entry name" value="GAG-POL-RELATED RETROTRANSPOSON"/>
    <property type="match status" value="1"/>
</dbReference>
<accession>A0A6L2LW87</accession>
<reference evidence="2" key="1">
    <citation type="journal article" date="2019" name="Sci. Rep.">
        <title>Draft genome of Tanacetum cinerariifolium, the natural source of mosquito coil.</title>
        <authorList>
            <person name="Yamashiro T."/>
            <person name="Shiraishi A."/>
            <person name="Satake H."/>
            <person name="Nakayama K."/>
        </authorList>
    </citation>
    <scope>NUCLEOTIDE SEQUENCE</scope>
</reference>
<proteinExistence type="predicted"/>
<dbReference type="EMBL" id="BKCJ010005013">
    <property type="protein sequence ID" value="GEU64395.1"/>
    <property type="molecule type" value="Genomic_DNA"/>
</dbReference>
<dbReference type="CDD" id="cd09272">
    <property type="entry name" value="RNase_HI_RT_Ty1"/>
    <property type="match status" value="1"/>
</dbReference>
<dbReference type="AlphaFoldDB" id="A0A6L2LW87"/>
<dbReference type="PANTHER" id="PTHR11439:SF495">
    <property type="entry name" value="REVERSE TRANSCRIPTASE, RNA-DEPENDENT DNA POLYMERASE-RELATED"/>
    <property type="match status" value="1"/>
</dbReference>
<evidence type="ECO:0000313" key="2">
    <source>
        <dbReference type="EMBL" id="GEU64395.1"/>
    </source>
</evidence>
<gene>
    <name evidence="2" type="ORF">Tci_036373</name>
</gene>
<feature type="region of interest" description="Disordered" evidence="1">
    <location>
        <begin position="402"/>
        <end position="429"/>
    </location>
</feature>
<sequence>MYSAHANFSVPRITANADGTSTSTISGPVTTKNKVQKKNDVKARSMVLMALPNEYLLTFNQYKDVKTLFEPHNTNEIDTATIQVSTFSTPVSTISAHDNTANLKQIHEDDLEEMDLKWQLALLSMRARRPRNQDNSRKTVIMEDTSSKAMVAIDGSGFDWSYVADDEVPTNMALMAFSDLEVSDCDEDESEEMVVKSKNVQHKPEQVNQPRKVNQNLRNNRTTWNEMRTQKLGVRKDFAPTAVLTKSGIVPISTARQSSSRAVASVSTAMPNNTATPKPIKADSSQYWVRSPRETNSLVFDLQEDPQAALRDTRIFNSNSKEGKITGSKIHSNVGQKGKEKVSNQEYILLPVLNTSSDVPLSNEEVVSSPKDDAGNRSTIEPTCVEGGKIDDLGCLDQQMKSTNDSENTNNTNSFNTASPTINTASDKDGNFQRTYGEWKFSTPIIVNASGFSFSHLAALDDFLRCQTWKTLESLMMLMMIEIRVQMKDIMFAVYECSRFQVQPKVSHMHVGTRIFRYLKGHLTLGLWYHKDSHLELISYSDSDYTGDSLDRKSIIRGCQFSGSRLISWQCKKQTIMANSTTKAECIATSSCYGKVLWLQNQLLDYGYNFMQRKIHVDNESVIFVMKNPVYHSMTKYIEISHHFIRDSYEKRLIEIEKIHTDSNVADLLTKAFDVTRFQFLVASIDFINTTNGHQFTLSSRQERIGYSGLTPTVNSVKQVQAIVDGKAVVISESLVRSDLLFDE</sequence>
<feature type="region of interest" description="Disordered" evidence="1">
    <location>
        <begin position="361"/>
        <end position="383"/>
    </location>
</feature>
<evidence type="ECO:0000256" key="1">
    <source>
        <dbReference type="SAM" id="MobiDB-lite"/>
    </source>
</evidence>